<gene>
    <name evidence="8" type="ORF">BSTOLATCC_MIC27729</name>
</gene>
<evidence type="ECO:0000256" key="6">
    <source>
        <dbReference type="SAM" id="Phobius"/>
    </source>
</evidence>
<evidence type="ECO:0000256" key="4">
    <source>
        <dbReference type="ARBA" id="ARBA00022989"/>
    </source>
</evidence>
<dbReference type="AlphaFoldDB" id="A0AAU9J758"/>
<feature type="domain" description="Major facilitator superfamily (MFS) profile" evidence="7">
    <location>
        <begin position="1"/>
        <end position="381"/>
    </location>
</feature>
<evidence type="ECO:0000313" key="9">
    <source>
        <dbReference type="Proteomes" id="UP001162131"/>
    </source>
</evidence>
<comment type="caution">
    <text evidence="8">The sequence shown here is derived from an EMBL/GenBank/DDBJ whole genome shotgun (WGS) entry which is preliminary data.</text>
</comment>
<organism evidence="8 9">
    <name type="scientific">Blepharisma stoltei</name>
    <dbReference type="NCBI Taxonomy" id="1481888"/>
    <lineage>
        <taxon>Eukaryota</taxon>
        <taxon>Sar</taxon>
        <taxon>Alveolata</taxon>
        <taxon>Ciliophora</taxon>
        <taxon>Postciliodesmatophora</taxon>
        <taxon>Heterotrichea</taxon>
        <taxon>Heterotrichida</taxon>
        <taxon>Blepharismidae</taxon>
        <taxon>Blepharisma</taxon>
    </lineage>
</organism>
<dbReference type="EMBL" id="CAJZBQ010000027">
    <property type="protein sequence ID" value="CAG9321161.1"/>
    <property type="molecule type" value="Genomic_DNA"/>
</dbReference>
<reference evidence="8" key="1">
    <citation type="submission" date="2021-09" db="EMBL/GenBank/DDBJ databases">
        <authorList>
            <consortium name="AG Swart"/>
            <person name="Singh M."/>
            <person name="Singh A."/>
            <person name="Seah K."/>
            <person name="Emmerich C."/>
        </authorList>
    </citation>
    <scope>NUCLEOTIDE SEQUENCE</scope>
    <source>
        <strain evidence="8">ATCC30299</strain>
    </source>
</reference>
<dbReference type="PANTHER" id="PTHR23511:SF34">
    <property type="entry name" value="SYNAPTIC VESICLE GLYCOPROTEIN 2"/>
    <property type="match status" value="1"/>
</dbReference>
<evidence type="ECO:0000313" key="8">
    <source>
        <dbReference type="EMBL" id="CAG9321161.1"/>
    </source>
</evidence>
<dbReference type="InterPro" id="IPR005828">
    <property type="entry name" value="MFS_sugar_transport-like"/>
</dbReference>
<dbReference type="Gene3D" id="1.20.1250.20">
    <property type="entry name" value="MFS general substrate transporter like domains"/>
    <property type="match status" value="1"/>
</dbReference>
<protein>
    <recommendedName>
        <fullName evidence="7">Major facilitator superfamily (MFS) profile domain-containing protein</fullName>
    </recommendedName>
</protein>
<evidence type="ECO:0000256" key="3">
    <source>
        <dbReference type="ARBA" id="ARBA00022692"/>
    </source>
</evidence>
<feature type="transmembrane region" description="Helical" evidence="6">
    <location>
        <begin position="292"/>
        <end position="313"/>
    </location>
</feature>
<feature type="transmembrane region" description="Helical" evidence="6">
    <location>
        <begin position="238"/>
        <end position="260"/>
    </location>
</feature>
<keyword evidence="4 6" id="KW-1133">Transmembrane helix</keyword>
<dbReference type="PANTHER" id="PTHR23511">
    <property type="entry name" value="SYNAPTIC VESICLE GLYCOPROTEIN 2"/>
    <property type="match status" value="1"/>
</dbReference>
<feature type="transmembrane region" description="Helical" evidence="6">
    <location>
        <begin position="119"/>
        <end position="139"/>
    </location>
</feature>
<comment type="subcellular location">
    <subcellularLocation>
        <location evidence="1">Membrane</location>
        <topology evidence="1">Multi-pass membrane protein</topology>
    </subcellularLocation>
</comment>
<feature type="transmembrane region" description="Helical" evidence="6">
    <location>
        <begin position="325"/>
        <end position="345"/>
    </location>
</feature>
<name>A0AAU9J758_9CILI</name>
<keyword evidence="3 6" id="KW-0812">Transmembrane</keyword>
<dbReference type="InterPro" id="IPR020846">
    <property type="entry name" value="MFS_dom"/>
</dbReference>
<dbReference type="SUPFAM" id="SSF103473">
    <property type="entry name" value="MFS general substrate transporter"/>
    <property type="match status" value="1"/>
</dbReference>
<evidence type="ECO:0000256" key="1">
    <source>
        <dbReference type="ARBA" id="ARBA00004141"/>
    </source>
</evidence>
<feature type="transmembrane region" description="Helical" evidence="6">
    <location>
        <begin position="267"/>
        <end position="286"/>
    </location>
</feature>
<keyword evidence="2" id="KW-0813">Transport</keyword>
<dbReference type="GO" id="GO:0022857">
    <property type="term" value="F:transmembrane transporter activity"/>
    <property type="evidence" value="ECO:0007669"/>
    <property type="project" value="InterPro"/>
</dbReference>
<accession>A0AAU9J758</accession>
<keyword evidence="9" id="KW-1185">Reference proteome</keyword>
<feature type="transmembrane region" description="Helical" evidence="6">
    <location>
        <begin position="357"/>
        <end position="376"/>
    </location>
</feature>
<dbReference type="PROSITE" id="PS50850">
    <property type="entry name" value="MFS"/>
    <property type="match status" value="1"/>
</dbReference>
<evidence type="ECO:0000256" key="5">
    <source>
        <dbReference type="ARBA" id="ARBA00023136"/>
    </source>
</evidence>
<dbReference type="Pfam" id="PF00083">
    <property type="entry name" value="Sugar_tr"/>
    <property type="match status" value="1"/>
</dbReference>
<dbReference type="GO" id="GO:0016020">
    <property type="term" value="C:membrane"/>
    <property type="evidence" value="ECO:0007669"/>
    <property type="project" value="UniProtKB-SubCell"/>
</dbReference>
<proteinExistence type="predicted"/>
<feature type="transmembrane region" description="Helical" evidence="6">
    <location>
        <begin position="200"/>
        <end position="218"/>
    </location>
</feature>
<dbReference type="Proteomes" id="UP001162131">
    <property type="component" value="Unassembled WGS sequence"/>
</dbReference>
<keyword evidence="5 6" id="KW-0472">Membrane</keyword>
<sequence length="395" mass="43969">MGVLFQLGCFIGSYFWGNLSDRNGRASAVKKSGFIFIFVYLVWIFADNIFIILILCFASGFGNTAEMVITPVIFKEFCPTKNLNFITKLTSGFSLGGGFLAFSAISIELINSNYLPDWCFMAIISLVGHITMSILRIGLDETPMFLASKAKYDQAKELLSKIAKTNGKESISISIFPTESANTQINKPPIKMKAIFSKKYVKSTIFVSIIYFMVYFGSFSMNLFMPRFLQQFSFSVRYTIILIQQLSGIPGAFLASFLVNTKLGRKYTLLLSMALTSFSIYLFIFLEHIVAVILVIIMLASVNFASLGSLFTISPEIYPTEIRNSAMGFFFTWSRIGSSISPFIGGMILDLENGKEIALALFASGYLIASLCTNFIEETRPSLKSTNLIDEDSQP</sequence>
<feature type="transmembrane region" description="Helical" evidence="6">
    <location>
        <begin position="86"/>
        <end position="107"/>
    </location>
</feature>
<dbReference type="InterPro" id="IPR036259">
    <property type="entry name" value="MFS_trans_sf"/>
</dbReference>
<evidence type="ECO:0000256" key="2">
    <source>
        <dbReference type="ARBA" id="ARBA00022448"/>
    </source>
</evidence>
<evidence type="ECO:0000259" key="7">
    <source>
        <dbReference type="PROSITE" id="PS50850"/>
    </source>
</evidence>